<accession>A0A6N3WZL7</accession>
<protein>
    <recommendedName>
        <fullName evidence="3">Epimerase</fullName>
    </recommendedName>
</protein>
<organism evidence="1 2">
    <name type="scientific">Candidatus Synechococcus spongiarum 142</name>
    <dbReference type="NCBI Taxonomy" id="1608213"/>
    <lineage>
        <taxon>Bacteria</taxon>
        <taxon>Bacillati</taxon>
        <taxon>Cyanobacteriota</taxon>
        <taxon>Cyanophyceae</taxon>
        <taxon>Synechococcales</taxon>
        <taxon>Synechococcaceae</taxon>
        <taxon>Synechococcus</taxon>
    </lineage>
</organism>
<gene>
    <name evidence="1" type="ORF">TH68_06850</name>
</gene>
<proteinExistence type="predicted"/>
<evidence type="ECO:0008006" key="3">
    <source>
        <dbReference type="Google" id="ProtNLM"/>
    </source>
</evidence>
<sequence length="91" mass="10185">CSSSELLSMAAQLLGCKLPPYERYQDVKATMGPMAQSFWLENRRVSNQRLISWGYALRYPTYREGLVATLAEERGGNFNPTHCRADGLLAG</sequence>
<dbReference type="AlphaFoldDB" id="A0A6N3WZL7"/>
<dbReference type="Gene3D" id="3.40.50.720">
    <property type="entry name" value="NAD(P)-binding Rossmann-like Domain"/>
    <property type="match status" value="1"/>
</dbReference>
<dbReference type="Proteomes" id="UP000035054">
    <property type="component" value="Unassembled WGS sequence"/>
</dbReference>
<evidence type="ECO:0000313" key="1">
    <source>
        <dbReference type="EMBL" id="KKZ13410.1"/>
    </source>
</evidence>
<evidence type="ECO:0000313" key="2">
    <source>
        <dbReference type="Proteomes" id="UP000035054"/>
    </source>
</evidence>
<name>A0A6N3WZL7_9SYNE</name>
<feature type="non-terminal residue" evidence="1">
    <location>
        <position position="1"/>
    </location>
</feature>
<dbReference type="EMBL" id="JXUO01000229">
    <property type="protein sequence ID" value="KKZ13410.1"/>
    <property type="molecule type" value="Genomic_DNA"/>
</dbReference>
<reference evidence="1 2" key="1">
    <citation type="submission" date="2015-01" db="EMBL/GenBank/DDBJ databases">
        <title>Lifestyle Evolution in Cyanobacterial Symbionts of Sponges.</title>
        <authorList>
            <person name="Burgsdorf I."/>
            <person name="Slaby B.M."/>
            <person name="Handley K.M."/>
            <person name="Haber M."/>
            <person name="Blom J."/>
            <person name="Marshall C.W."/>
            <person name="Gilbert J.A."/>
            <person name="Hentschel U."/>
            <person name="Steindler L."/>
        </authorList>
    </citation>
    <scope>NUCLEOTIDE SEQUENCE [LARGE SCALE GENOMIC DNA]</scope>
    <source>
        <strain evidence="1">142</strain>
    </source>
</reference>
<comment type="caution">
    <text evidence="1">The sequence shown here is derived from an EMBL/GenBank/DDBJ whole genome shotgun (WGS) entry which is preliminary data.</text>
</comment>